<accession>A0A1G8W3W2</accession>
<reference evidence="1 2" key="1">
    <citation type="submission" date="2016-10" db="EMBL/GenBank/DDBJ databases">
        <authorList>
            <person name="de Groot N.N."/>
        </authorList>
    </citation>
    <scope>NUCLEOTIDE SEQUENCE [LARGE SCALE GENOMIC DNA]</scope>
    <source>
        <strain evidence="1 2">CGMCC 1.10076</strain>
    </source>
</reference>
<name>A0A1G8W3W2_9FLAO</name>
<sequence>MSRLKRNRNIDDLVNAIEAVKSKCQCSLSEQDLTVLNDAIARLRPLKSRKGLTDKHLKQEVEKIVEVILVYFLPTRNQSSI</sequence>
<organism evidence="1 2">
    <name type="scientific">Flavobacterium noncentrifugens</name>
    <dbReference type="NCBI Taxonomy" id="1128970"/>
    <lineage>
        <taxon>Bacteria</taxon>
        <taxon>Pseudomonadati</taxon>
        <taxon>Bacteroidota</taxon>
        <taxon>Flavobacteriia</taxon>
        <taxon>Flavobacteriales</taxon>
        <taxon>Flavobacteriaceae</taxon>
        <taxon>Flavobacterium</taxon>
    </lineage>
</organism>
<dbReference type="Proteomes" id="UP000199580">
    <property type="component" value="Unassembled WGS sequence"/>
</dbReference>
<keyword evidence="2" id="KW-1185">Reference proteome</keyword>
<evidence type="ECO:0000313" key="1">
    <source>
        <dbReference type="EMBL" id="SDJ72160.1"/>
    </source>
</evidence>
<dbReference type="EMBL" id="FNEZ01000002">
    <property type="protein sequence ID" value="SDJ72160.1"/>
    <property type="molecule type" value="Genomic_DNA"/>
</dbReference>
<gene>
    <name evidence="1" type="ORF">SAMN04487935_1611</name>
</gene>
<dbReference type="STRING" id="1128970.SAMN04487935_1611"/>
<proteinExistence type="predicted"/>
<dbReference type="AlphaFoldDB" id="A0A1G8W3W2"/>
<evidence type="ECO:0000313" key="2">
    <source>
        <dbReference type="Proteomes" id="UP000199580"/>
    </source>
</evidence>
<protein>
    <submittedName>
        <fullName evidence="1">Uncharacterized protein</fullName>
    </submittedName>
</protein>